<sequence>MDMPAHNAFNNATPAYRLNGVIRDGEEPLVYIEQASAVAYVLEEGCSEDCGMNLSILRAAAQAIQTLTHLAAEAIDRQERAVGRR</sequence>
<protein>
    <recommendedName>
        <fullName evidence="3">DUF3077 domain-containing protein</fullName>
    </recommendedName>
</protein>
<reference evidence="1" key="1">
    <citation type="submission" date="2022-07" db="EMBL/GenBank/DDBJ databases">
        <title>Sphingomonas sp. nov., a novel bacterium isolated from the north slope of the Mount Everest.</title>
        <authorList>
            <person name="Cui X."/>
            <person name="Liu Y."/>
        </authorList>
    </citation>
    <scope>NUCLEOTIDE SEQUENCE</scope>
    <source>
        <strain evidence="1">S5-59</strain>
    </source>
</reference>
<keyword evidence="2" id="KW-1185">Reference proteome</keyword>
<evidence type="ECO:0000313" key="2">
    <source>
        <dbReference type="Proteomes" id="UP001058533"/>
    </source>
</evidence>
<evidence type="ECO:0008006" key="3">
    <source>
        <dbReference type="Google" id="ProtNLM"/>
    </source>
</evidence>
<dbReference type="Proteomes" id="UP001058533">
    <property type="component" value="Chromosome"/>
</dbReference>
<accession>A0ABY5L5J9</accession>
<evidence type="ECO:0000313" key="1">
    <source>
        <dbReference type="EMBL" id="UUL82225.1"/>
    </source>
</evidence>
<dbReference type="EMBL" id="CP101740">
    <property type="protein sequence ID" value="UUL82225.1"/>
    <property type="molecule type" value="Genomic_DNA"/>
</dbReference>
<gene>
    <name evidence="1" type="ORF">NMP03_13715</name>
</gene>
<name>A0ABY5L5J9_9SPHN</name>
<proteinExistence type="predicted"/>
<organism evidence="1 2">
    <name type="scientific">Sphingomonas qomolangmaensis</name>
    <dbReference type="NCBI Taxonomy" id="2918765"/>
    <lineage>
        <taxon>Bacteria</taxon>
        <taxon>Pseudomonadati</taxon>
        <taxon>Pseudomonadota</taxon>
        <taxon>Alphaproteobacteria</taxon>
        <taxon>Sphingomonadales</taxon>
        <taxon>Sphingomonadaceae</taxon>
        <taxon>Sphingomonas</taxon>
    </lineage>
</organism>
<dbReference type="RefSeq" id="WP_256506020.1">
    <property type="nucleotide sequence ID" value="NZ_CP101740.1"/>
</dbReference>